<protein>
    <submittedName>
        <fullName evidence="3">Uncharacterized protein</fullName>
    </submittedName>
</protein>
<reference evidence="3" key="1">
    <citation type="submission" date="2021-02" db="EMBL/GenBank/DDBJ databases">
        <authorList>
            <person name="Nowell W R."/>
        </authorList>
    </citation>
    <scope>NUCLEOTIDE SEQUENCE</scope>
</reference>
<organism evidence="3 5">
    <name type="scientific">Adineta ricciae</name>
    <name type="common">Rotifer</name>
    <dbReference type="NCBI Taxonomy" id="249248"/>
    <lineage>
        <taxon>Eukaryota</taxon>
        <taxon>Metazoa</taxon>
        <taxon>Spiralia</taxon>
        <taxon>Gnathifera</taxon>
        <taxon>Rotifera</taxon>
        <taxon>Eurotatoria</taxon>
        <taxon>Bdelloidea</taxon>
        <taxon>Adinetida</taxon>
        <taxon>Adinetidae</taxon>
        <taxon>Adineta</taxon>
    </lineage>
</organism>
<dbReference type="AlphaFoldDB" id="A0A815MN38"/>
<evidence type="ECO:0000313" key="2">
    <source>
        <dbReference type="EMBL" id="CAF0989193.1"/>
    </source>
</evidence>
<evidence type="ECO:0000313" key="3">
    <source>
        <dbReference type="EMBL" id="CAF1423761.1"/>
    </source>
</evidence>
<dbReference type="OrthoDB" id="3219649at2759"/>
<comment type="caution">
    <text evidence="3">The sequence shown here is derived from an EMBL/GenBank/DDBJ whole genome shotgun (WGS) entry which is preliminary data.</text>
</comment>
<dbReference type="Proteomes" id="UP000663828">
    <property type="component" value="Unassembled WGS sequence"/>
</dbReference>
<accession>A0A815MN38</accession>
<evidence type="ECO:0000313" key="5">
    <source>
        <dbReference type="Proteomes" id="UP000663852"/>
    </source>
</evidence>
<dbReference type="EMBL" id="CAJNOR010000714">
    <property type="protein sequence ID" value="CAF0989193.1"/>
    <property type="molecule type" value="Genomic_DNA"/>
</dbReference>
<evidence type="ECO:0000313" key="4">
    <source>
        <dbReference type="Proteomes" id="UP000663828"/>
    </source>
</evidence>
<gene>
    <name evidence="3" type="ORF">EDS130_LOCUS37691</name>
    <name evidence="2" type="ORF">XAT740_LOCUS12603</name>
</gene>
<evidence type="ECO:0000256" key="1">
    <source>
        <dbReference type="SAM" id="SignalP"/>
    </source>
</evidence>
<feature type="chain" id="PRO_5036412015" evidence="1">
    <location>
        <begin position="19"/>
        <end position="151"/>
    </location>
</feature>
<dbReference type="EMBL" id="CAJNOJ010000377">
    <property type="protein sequence ID" value="CAF1423761.1"/>
    <property type="molecule type" value="Genomic_DNA"/>
</dbReference>
<name>A0A815MN38_ADIRI</name>
<dbReference type="Proteomes" id="UP000663852">
    <property type="component" value="Unassembled WGS sequence"/>
</dbReference>
<proteinExistence type="predicted"/>
<sequence>MFVGFIIASLFLANAAYACRMSHAQALSSVQSVGIGIWSSHGCSDRNNPMCTSLDTITCNAINCIKVFKQSSGCPVTITGATETGHGNGAGLTHWNGYKIDISLNACVDNYIRRWPFIGNRGDGAAMYKAGSGNVYAREKDHWDIVFNNPC</sequence>
<keyword evidence="4" id="KW-1185">Reference proteome</keyword>
<keyword evidence="1" id="KW-0732">Signal</keyword>
<feature type="signal peptide" evidence="1">
    <location>
        <begin position="1"/>
        <end position="18"/>
    </location>
</feature>